<dbReference type="InterPro" id="IPR050789">
    <property type="entry name" value="Diverse_Enzym_Activities"/>
</dbReference>
<evidence type="ECO:0000259" key="2">
    <source>
        <dbReference type="Pfam" id="PF00144"/>
    </source>
</evidence>
<dbReference type="AlphaFoldDB" id="A0A0R1RXP2"/>
<reference evidence="3 4" key="1">
    <citation type="journal article" date="2015" name="Genome Announc.">
        <title>Expanding the biotechnology potential of lactobacilli through comparative genomics of 213 strains and associated genera.</title>
        <authorList>
            <person name="Sun Z."/>
            <person name="Harris H.M."/>
            <person name="McCann A."/>
            <person name="Guo C."/>
            <person name="Argimon S."/>
            <person name="Zhang W."/>
            <person name="Yang X."/>
            <person name="Jeffery I.B."/>
            <person name="Cooney J.C."/>
            <person name="Kagawa T.F."/>
            <person name="Liu W."/>
            <person name="Song Y."/>
            <person name="Salvetti E."/>
            <person name="Wrobel A."/>
            <person name="Rasinkangas P."/>
            <person name="Parkhill J."/>
            <person name="Rea M.C."/>
            <person name="O'Sullivan O."/>
            <person name="Ritari J."/>
            <person name="Douillard F.P."/>
            <person name="Paul Ross R."/>
            <person name="Yang R."/>
            <person name="Briner A.E."/>
            <person name="Felis G.E."/>
            <person name="de Vos W.M."/>
            <person name="Barrangou R."/>
            <person name="Klaenhammer T.R."/>
            <person name="Caufield P.W."/>
            <person name="Cui Y."/>
            <person name="Zhang H."/>
            <person name="O'Toole P.W."/>
        </authorList>
    </citation>
    <scope>NUCLEOTIDE SEQUENCE [LARGE SCALE GENOMIC DNA]</scope>
    <source>
        <strain evidence="3 4">DSM 15707</strain>
    </source>
</reference>
<name>A0A0R1RXP2_9LACO</name>
<dbReference type="OrthoDB" id="9803467at2"/>
<comment type="caution">
    <text evidence="3">The sequence shown here is derived from an EMBL/GenBank/DDBJ whole genome shotgun (WGS) entry which is preliminary data.</text>
</comment>
<feature type="domain" description="Beta-lactamase-related" evidence="2">
    <location>
        <begin position="12"/>
        <end position="317"/>
    </location>
</feature>
<dbReference type="EMBL" id="AZFE01000003">
    <property type="protein sequence ID" value="KRL57899.1"/>
    <property type="molecule type" value="Genomic_DNA"/>
</dbReference>
<keyword evidence="1" id="KW-0378">Hydrolase</keyword>
<dbReference type="PATRIC" id="fig|1423778.4.peg.391"/>
<evidence type="ECO:0000256" key="1">
    <source>
        <dbReference type="ARBA" id="ARBA00022801"/>
    </source>
</evidence>
<dbReference type="GO" id="GO:0016787">
    <property type="term" value="F:hydrolase activity"/>
    <property type="evidence" value="ECO:0007669"/>
    <property type="project" value="UniProtKB-KW"/>
</dbReference>
<proteinExistence type="predicted"/>
<sequence>MAHEYSETIRQIHQLVEDGIAPGISYAIFDAHEEIKEVFGYAELTPELEKLRPRMQYDVASLTKVIGTTTLIMQLVQEGKISVEDTVQKYLPEFGDPRVKIRHLLTHTSGIEGYIPNRDELSAENLTKALLALPVSDNFNQTIKYADIGLIYLGWIIEYFYHQPVQQVIQTEVLNKLGMNYSTFNPKMNNCVPTQLHPNRGLIRGVVHDPKAYTLGEHCGSAGMFSTLPDLTKFAHSMIETGLDGLLTKATIESLQQDQTPMQGFNGRTFGWQLLQDKSDKHNILYHTGYTGTWLIIDVSTDQGFVFLSNRVHPSDNNQIYLPRRDEIISTYLAEKSK</sequence>
<dbReference type="InterPro" id="IPR001466">
    <property type="entry name" value="Beta-lactam-related"/>
</dbReference>
<dbReference type="KEGG" id="lol:LACOL_1322"/>
<dbReference type="InterPro" id="IPR012338">
    <property type="entry name" value="Beta-lactam/transpept-like"/>
</dbReference>
<evidence type="ECO:0000313" key="3">
    <source>
        <dbReference type="EMBL" id="KRL57899.1"/>
    </source>
</evidence>
<dbReference type="RefSeq" id="WP_057889323.1">
    <property type="nucleotide sequence ID" value="NZ_AZFE01000003.1"/>
</dbReference>
<protein>
    <submittedName>
        <fullName evidence="3">Beta-lactamase</fullName>
    </submittedName>
</protein>
<dbReference type="PANTHER" id="PTHR43283">
    <property type="entry name" value="BETA-LACTAMASE-RELATED"/>
    <property type="match status" value="1"/>
</dbReference>
<accession>A0A0R1RXP2</accession>
<dbReference type="Pfam" id="PF00144">
    <property type="entry name" value="Beta-lactamase"/>
    <property type="match status" value="1"/>
</dbReference>
<dbReference type="STRING" id="1423778.FC70_GL000372"/>
<gene>
    <name evidence="3" type="ORF">FC70_GL000372</name>
</gene>
<organism evidence="3 4">
    <name type="scientific">Paucilactobacillus oligofermentans DSM 15707 = LMG 22743</name>
    <dbReference type="NCBI Taxonomy" id="1423778"/>
    <lineage>
        <taxon>Bacteria</taxon>
        <taxon>Bacillati</taxon>
        <taxon>Bacillota</taxon>
        <taxon>Bacilli</taxon>
        <taxon>Lactobacillales</taxon>
        <taxon>Lactobacillaceae</taxon>
        <taxon>Paucilactobacillus</taxon>
    </lineage>
</organism>
<dbReference type="Gene3D" id="3.40.710.10">
    <property type="entry name" value="DD-peptidase/beta-lactamase superfamily"/>
    <property type="match status" value="1"/>
</dbReference>
<keyword evidence="4" id="KW-1185">Reference proteome</keyword>
<evidence type="ECO:0000313" key="4">
    <source>
        <dbReference type="Proteomes" id="UP000051697"/>
    </source>
</evidence>
<dbReference type="SUPFAM" id="SSF56601">
    <property type="entry name" value="beta-lactamase/transpeptidase-like"/>
    <property type="match status" value="1"/>
</dbReference>
<dbReference type="PANTHER" id="PTHR43283:SF11">
    <property type="entry name" value="BETA-LACTAMASE-RELATED DOMAIN-CONTAINING PROTEIN"/>
    <property type="match status" value="1"/>
</dbReference>
<dbReference type="Proteomes" id="UP000051697">
    <property type="component" value="Unassembled WGS sequence"/>
</dbReference>